<reference evidence="1" key="2">
    <citation type="submission" date="2013-10" db="EMBL/GenBank/DDBJ databases">
        <authorList>
            <person name="Aslett M."/>
        </authorList>
    </citation>
    <scope>NUCLEOTIDE SEQUENCE [LARGE SCALE GENOMIC DNA]</scope>
    <source>
        <strain evidence="1">Houghton</strain>
    </source>
</reference>
<dbReference type="VEuPathDB" id="ToxoDB:ETH2_1332200"/>
<gene>
    <name evidence="1" type="ORF">ETH_00029490</name>
</gene>
<reference evidence="1" key="1">
    <citation type="submission" date="2013-10" db="EMBL/GenBank/DDBJ databases">
        <title>Genomic analysis of the causative agents of coccidiosis in chickens.</title>
        <authorList>
            <person name="Reid A.J."/>
            <person name="Blake D."/>
            <person name="Billington K."/>
            <person name="Browne H."/>
            <person name="Dunn M."/>
            <person name="Hung S."/>
            <person name="Kawahara F."/>
            <person name="Miranda-Saavedra D."/>
            <person name="Mourier T."/>
            <person name="Nagra H."/>
            <person name="Otto T.D."/>
            <person name="Rawlings N."/>
            <person name="Sanchez A."/>
            <person name="Sanders M."/>
            <person name="Subramaniam C."/>
            <person name="Tay Y."/>
            <person name="Dear P."/>
            <person name="Doerig C."/>
            <person name="Gruber A."/>
            <person name="Parkinson J."/>
            <person name="Shirley M."/>
            <person name="Wan K.L."/>
            <person name="Berriman M."/>
            <person name="Tomley F."/>
            <person name="Pain A."/>
        </authorList>
    </citation>
    <scope>NUCLEOTIDE SEQUENCE [LARGE SCALE GENOMIC DNA]</scope>
    <source>
        <strain evidence="1">Houghton</strain>
    </source>
</reference>
<dbReference type="Proteomes" id="UP000030747">
    <property type="component" value="Unassembled WGS sequence"/>
</dbReference>
<keyword evidence="2" id="KW-1185">Reference proteome</keyword>
<protein>
    <submittedName>
        <fullName evidence="1">Uncharacterized protein</fullName>
    </submittedName>
</protein>
<dbReference type="RefSeq" id="XP_013229780.1">
    <property type="nucleotide sequence ID" value="XM_013374326.1"/>
</dbReference>
<evidence type="ECO:0000313" key="1">
    <source>
        <dbReference type="EMBL" id="CDJ39025.1"/>
    </source>
</evidence>
<sequence length="93" mass="10819">MQQQLRLLPDSREEINFYFKGPHDPQFAASLLDALAFLLRQMLAQDYLLENLLPLERLLTFQLVAAERLRPGDSPQLEATRAFLTQLAMRYRA</sequence>
<proteinExistence type="predicted"/>
<accession>U6KU50</accession>
<dbReference type="EMBL" id="HG674134">
    <property type="protein sequence ID" value="CDJ39025.1"/>
    <property type="molecule type" value="Genomic_DNA"/>
</dbReference>
<evidence type="ECO:0000313" key="2">
    <source>
        <dbReference type="Proteomes" id="UP000030747"/>
    </source>
</evidence>
<dbReference type="GeneID" id="25254977"/>
<name>U6KU50_EIMTE</name>
<organism evidence="1 2">
    <name type="scientific">Eimeria tenella</name>
    <name type="common">Coccidian parasite</name>
    <dbReference type="NCBI Taxonomy" id="5802"/>
    <lineage>
        <taxon>Eukaryota</taxon>
        <taxon>Sar</taxon>
        <taxon>Alveolata</taxon>
        <taxon>Apicomplexa</taxon>
        <taxon>Conoidasida</taxon>
        <taxon>Coccidia</taxon>
        <taxon>Eucoccidiorida</taxon>
        <taxon>Eimeriorina</taxon>
        <taxon>Eimeriidae</taxon>
        <taxon>Eimeria</taxon>
    </lineage>
</organism>
<dbReference type="VEuPathDB" id="ToxoDB:ETH_00029490"/>
<dbReference type="AlphaFoldDB" id="U6KU50"/>